<dbReference type="InterPro" id="IPR012675">
    <property type="entry name" value="Beta-grasp_dom_sf"/>
</dbReference>
<name>A0A426SHQ2_9MICO</name>
<keyword evidence="2" id="KW-1185">Reference proteome</keyword>
<evidence type="ECO:0000313" key="1">
    <source>
        <dbReference type="EMBL" id="RRR17676.1"/>
    </source>
</evidence>
<dbReference type="SUPFAM" id="SSF54285">
    <property type="entry name" value="MoaD/ThiS"/>
    <property type="match status" value="1"/>
</dbReference>
<dbReference type="NCBIfam" id="TIGR01683">
    <property type="entry name" value="thiS"/>
    <property type="match status" value="1"/>
</dbReference>
<dbReference type="EMBL" id="QOCI01000011">
    <property type="protein sequence ID" value="RRR17676.1"/>
    <property type="molecule type" value="Genomic_DNA"/>
</dbReference>
<sequence length="82" mass="8435">MTSTLALTVNAEERTLPADWTVRDLVADQIGREVGEDGRAADGGSLGVAVAVDDAVVPRSRWAATALVEGARCEIVTAVQGG</sequence>
<dbReference type="RefSeq" id="WP_126988330.1">
    <property type="nucleotide sequence ID" value="NZ_JALXWX010000020.1"/>
</dbReference>
<dbReference type="InterPro" id="IPR010035">
    <property type="entry name" value="Thi_S"/>
</dbReference>
<dbReference type="PANTHER" id="PTHR34472:SF1">
    <property type="entry name" value="SULFUR CARRIER PROTEIN THIS"/>
    <property type="match status" value="1"/>
</dbReference>
<dbReference type="AlphaFoldDB" id="A0A426SHQ2"/>
<comment type="caution">
    <text evidence="1">The sequence shown here is derived from an EMBL/GenBank/DDBJ whole genome shotgun (WGS) entry which is preliminary data.</text>
</comment>
<proteinExistence type="predicted"/>
<dbReference type="InterPro" id="IPR016155">
    <property type="entry name" value="Mopterin_synth/thiamin_S_b"/>
</dbReference>
<dbReference type="Pfam" id="PF02597">
    <property type="entry name" value="ThiS"/>
    <property type="match status" value="1"/>
</dbReference>
<dbReference type="Gene3D" id="3.10.20.30">
    <property type="match status" value="1"/>
</dbReference>
<dbReference type="Proteomes" id="UP000274327">
    <property type="component" value="Unassembled WGS sequence"/>
</dbReference>
<dbReference type="InterPro" id="IPR003749">
    <property type="entry name" value="ThiS/MoaD-like"/>
</dbReference>
<evidence type="ECO:0000313" key="2">
    <source>
        <dbReference type="Proteomes" id="UP000274327"/>
    </source>
</evidence>
<gene>
    <name evidence="1" type="primary">thiS</name>
    <name evidence="1" type="ORF">DS079_13195</name>
</gene>
<accession>A0A426SHQ2</accession>
<reference evidence="1 2" key="1">
    <citation type="submission" date="2018-07" db="EMBL/GenBank/DDBJ databases">
        <title>Brachybacteriurn paraconglorneratum KCTC 9916.</title>
        <authorList>
            <person name="Li Y."/>
        </authorList>
    </citation>
    <scope>NUCLEOTIDE SEQUENCE [LARGE SCALE GENOMIC DNA]</scope>
    <source>
        <strain evidence="1 2">KCTC 9916</strain>
    </source>
</reference>
<dbReference type="PANTHER" id="PTHR34472">
    <property type="entry name" value="SULFUR CARRIER PROTEIN THIS"/>
    <property type="match status" value="1"/>
</dbReference>
<protein>
    <submittedName>
        <fullName evidence="1">Thiamine biosynthesis protein ThiS</fullName>
    </submittedName>
</protein>
<organism evidence="1 2">
    <name type="scientific">Brachybacterium paraconglomeratum</name>
    <dbReference type="NCBI Taxonomy" id="173362"/>
    <lineage>
        <taxon>Bacteria</taxon>
        <taxon>Bacillati</taxon>
        <taxon>Actinomycetota</taxon>
        <taxon>Actinomycetes</taxon>
        <taxon>Micrococcales</taxon>
        <taxon>Dermabacteraceae</taxon>
        <taxon>Brachybacterium</taxon>
    </lineage>
</organism>
<dbReference type="GeneID" id="78121974"/>